<keyword evidence="3" id="KW-1000">Mitochondrion outer membrane</keyword>
<dbReference type="PANTHER" id="PTHR45644:SF3">
    <property type="entry name" value="FI08533P-RELATED"/>
    <property type="match status" value="1"/>
</dbReference>
<name>A0AAD9KT12_RIDPI</name>
<evidence type="ECO:0000256" key="6">
    <source>
        <dbReference type="RuleBase" id="RU003651"/>
    </source>
</evidence>
<dbReference type="Pfam" id="PF17862">
    <property type="entry name" value="AAA_lid_3"/>
    <property type="match status" value="1"/>
</dbReference>
<dbReference type="GO" id="GO:0140570">
    <property type="term" value="P:extraction of mislocalized protein from mitochondrial outer membrane"/>
    <property type="evidence" value="ECO:0007669"/>
    <property type="project" value="TreeGrafter"/>
</dbReference>
<protein>
    <recommendedName>
        <fullName evidence="7">AAA+ ATPase domain-containing protein</fullName>
    </recommendedName>
</protein>
<dbReference type="Pfam" id="PF00004">
    <property type="entry name" value="AAA"/>
    <property type="match status" value="1"/>
</dbReference>
<dbReference type="InterPro" id="IPR003960">
    <property type="entry name" value="ATPase_AAA_CS"/>
</dbReference>
<dbReference type="GO" id="GO:0016887">
    <property type="term" value="F:ATP hydrolysis activity"/>
    <property type="evidence" value="ECO:0007669"/>
    <property type="project" value="InterPro"/>
</dbReference>
<evidence type="ECO:0000256" key="3">
    <source>
        <dbReference type="ARBA" id="ARBA00022787"/>
    </source>
</evidence>
<dbReference type="GO" id="GO:0005524">
    <property type="term" value="F:ATP binding"/>
    <property type="evidence" value="ECO:0007669"/>
    <property type="project" value="UniProtKB-KW"/>
</dbReference>
<dbReference type="AlphaFoldDB" id="A0AAD9KT12"/>
<dbReference type="GO" id="GO:0005741">
    <property type="term" value="C:mitochondrial outer membrane"/>
    <property type="evidence" value="ECO:0007669"/>
    <property type="project" value="UniProtKB-SubCell"/>
</dbReference>
<evidence type="ECO:0000256" key="5">
    <source>
        <dbReference type="ARBA" id="ARBA00023128"/>
    </source>
</evidence>
<comment type="caution">
    <text evidence="8">The sequence shown here is derived from an EMBL/GenBank/DDBJ whole genome shotgun (WGS) entry which is preliminary data.</text>
</comment>
<evidence type="ECO:0000256" key="4">
    <source>
        <dbReference type="ARBA" id="ARBA00022840"/>
    </source>
</evidence>
<keyword evidence="5" id="KW-0496">Mitochondrion</keyword>
<dbReference type="PROSITE" id="PS00674">
    <property type="entry name" value="AAA"/>
    <property type="match status" value="1"/>
</dbReference>
<dbReference type="EMBL" id="JAODUO010000617">
    <property type="protein sequence ID" value="KAK2177123.1"/>
    <property type="molecule type" value="Genomic_DNA"/>
</dbReference>
<comment type="subcellular location">
    <subcellularLocation>
        <location evidence="1">Mitochondrion outer membrane</location>
        <topology evidence="1">Single-pass membrane protein</topology>
    </subcellularLocation>
</comment>
<dbReference type="InterPro" id="IPR051701">
    <property type="entry name" value="Mito_OM_Translocase_MSP1"/>
</dbReference>
<dbReference type="SUPFAM" id="SSF52540">
    <property type="entry name" value="P-loop containing nucleoside triphosphate hydrolases"/>
    <property type="match status" value="1"/>
</dbReference>
<organism evidence="8 9">
    <name type="scientific">Ridgeia piscesae</name>
    <name type="common">Tubeworm</name>
    <dbReference type="NCBI Taxonomy" id="27915"/>
    <lineage>
        <taxon>Eukaryota</taxon>
        <taxon>Metazoa</taxon>
        <taxon>Spiralia</taxon>
        <taxon>Lophotrochozoa</taxon>
        <taxon>Annelida</taxon>
        <taxon>Polychaeta</taxon>
        <taxon>Sedentaria</taxon>
        <taxon>Canalipalpata</taxon>
        <taxon>Sabellida</taxon>
        <taxon>Siboglinidae</taxon>
        <taxon>Ridgeia</taxon>
    </lineage>
</organism>
<dbReference type="FunFam" id="3.40.50.300:FF:000538">
    <property type="entry name" value="ATPase family AAA domain-containing protein 1"/>
    <property type="match status" value="1"/>
</dbReference>
<accession>A0AAD9KT12</accession>
<dbReference type="Gene3D" id="3.40.50.300">
    <property type="entry name" value="P-loop containing nucleotide triphosphate hydrolases"/>
    <property type="match status" value="1"/>
</dbReference>
<dbReference type="PANTHER" id="PTHR45644">
    <property type="entry name" value="AAA ATPASE, PUTATIVE (AFU_ORTHOLOGUE AFUA_2G12920)-RELATED-RELATED"/>
    <property type="match status" value="1"/>
</dbReference>
<dbReference type="InterPro" id="IPR003959">
    <property type="entry name" value="ATPase_AAA_core"/>
</dbReference>
<sequence>MDAPYFQGVNPKETILESWGVLKDYVNQILPAGGRQWHLAPSLSDSRPVLDALSEQQMPSVTRQEVITKLLSTCFGLAVSFSITYFGIKWLVNAMDPTREEKRQAHRRAMKLMKSIGVSDKVKLTEYELCIASDLVDPLGMVVSWENIGGLEGTINEILETVILPFHDNLLASNSSLVQPPKGVLLYGPPGCGKTMIAKATAKAAGARFVNLQVSTLVDKWYGESQKRVEAVFSLAVKLQPTIIFIDEIDSFMRTRNSTDHEATAMMKTQFMSFWDGLMTDTSCRVMIMGATNRPQDVDAAILRRMPSMFYVGLPELVSREQILNLILSNEPVEDEVSLKKLAERTQGYSGSDLRELCRNAAIYRLREYSQRRRLAKMQGDGTNDLEEDPSSLRHVSMGDFEKAFNKMKQSKFLTPMPMRYIDVE</sequence>
<dbReference type="InterPro" id="IPR003593">
    <property type="entry name" value="AAA+_ATPase"/>
</dbReference>
<evidence type="ECO:0000313" key="9">
    <source>
        <dbReference type="Proteomes" id="UP001209878"/>
    </source>
</evidence>
<evidence type="ECO:0000259" key="7">
    <source>
        <dbReference type="SMART" id="SM00382"/>
    </source>
</evidence>
<dbReference type="SMART" id="SM00382">
    <property type="entry name" value="AAA"/>
    <property type="match status" value="1"/>
</dbReference>
<dbReference type="Proteomes" id="UP001209878">
    <property type="component" value="Unassembled WGS sequence"/>
</dbReference>
<gene>
    <name evidence="8" type="ORF">NP493_618g01102</name>
</gene>
<dbReference type="InterPro" id="IPR027417">
    <property type="entry name" value="P-loop_NTPase"/>
</dbReference>
<keyword evidence="3" id="KW-0472">Membrane</keyword>
<feature type="domain" description="AAA+ ATPase" evidence="7">
    <location>
        <begin position="180"/>
        <end position="316"/>
    </location>
</feature>
<keyword evidence="9" id="KW-1185">Reference proteome</keyword>
<evidence type="ECO:0000256" key="1">
    <source>
        <dbReference type="ARBA" id="ARBA00004572"/>
    </source>
</evidence>
<dbReference type="Gene3D" id="1.10.8.60">
    <property type="match status" value="1"/>
</dbReference>
<keyword evidence="4 6" id="KW-0067">ATP-binding</keyword>
<keyword evidence="2 6" id="KW-0547">Nucleotide-binding</keyword>
<proteinExistence type="inferred from homology"/>
<comment type="similarity">
    <text evidence="6">Belongs to the AAA ATPase family.</text>
</comment>
<evidence type="ECO:0000256" key="2">
    <source>
        <dbReference type="ARBA" id="ARBA00022741"/>
    </source>
</evidence>
<reference evidence="8" key="1">
    <citation type="journal article" date="2023" name="Mol. Biol. Evol.">
        <title>Third-Generation Sequencing Reveals the Adaptive Role of the Epigenome in Three Deep-Sea Polychaetes.</title>
        <authorList>
            <person name="Perez M."/>
            <person name="Aroh O."/>
            <person name="Sun Y."/>
            <person name="Lan Y."/>
            <person name="Juniper S.K."/>
            <person name="Young C.R."/>
            <person name="Angers B."/>
            <person name="Qian P.Y."/>
        </authorList>
    </citation>
    <scope>NUCLEOTIDE SEQUENCE</scope>
    <source>
        <strain evidence="8">R07B-5</strain>
    </source>
</reference>
<evidence type="ECO:0000313" key="8">
    <source>
        <dbReference type="EMBL" id="KAK2177123.1"/>
    </source>
</evidence>
<dbReference type="InterPro" id="IPR041569">
    <property type="entry name" value="AAA_lid_3"/>
</dbReference>